<dbReference type="Gene3D" id="1.10.260.40">
    <property type="entry name" value="lambda repressor-like DNA-binding domains"/>
    <property type="match status" value="1"/>
</dbReference>
<evidence type="ECO:0000313" key="3">
    <source>
        <dbReference type="Proteomes" id="UP000004221"/>
    </source>
</evidence>
<dbReference type="GO" id="GO:0003677">
    <property type="term" value="F:DNA binding"/>
    <property type="evidence" value="ECO:0007669"/>
    <property type="project" value="InterPro"/>
</dbReference>
<dbReference type="SMART" id="SM00530">
    <property type="entry name" value="HTH_XRE"/>
    <property type="match status" value="1"/>
</dbReference>
<sequence length="387" mass="40976">MGRRIAVAAIDSQVRARRLAAGLSQQGLAERTGLTRQAVSAIEGGQYIPNTAVALRLGKVLGCTVEDLFRLPSQPPRIEAELVGQSLNEGQATRVQLARVGERLLARPLTGAAAPRTAADGFAYPVDQDLEIPAHGGRPVAVDLLVEPEVLEETVVVLGCDPSLALLSAHLSRRYPALRMVWVESSSLAALQSLARHEAHAAAIHLWDPETSEYNLPYVRRELAGRKMVVVTLSQWQQGLIVAHGNPKGITGVADLSLPEVAIVNREPGSGSRVLLDARLREAGIATNQVRGYGRQVPTHLAVAEAVARGAADVGPGILAAARALGLDFVPLQQERNDLVIPSEYIDTPPVQALLELAVNPAFCSEVEALGGYDSSAAGNLVAEIPA</sequence>
<dbReference type="Proteomes" id="UP000004221">
    <property type="component" value="Unassembled WGS sequence"/>
</dbReference>
<dbReference type="Pfam" id="PF01381">
    <property type="entry name" value="HTH_3"/>
    <property type="match status" value="1"/>
</dbReference>
<gene>
    <name evidence="2" type="ORF">NITHO_4250002</name>
</gene>
<keyword evidence="3" id="KW-1185">Reference proteome</keyword>
<dbReference type="Gene3D" id="3.40.190.10">
    <property type="entry name" value="Periplasmic binding protein-like II"/>
    <property type="match status" value="1"/>
</dbReference>
<feature type="domain" description="HTH cro/C1-type" evidence="1">
    <location>
        <begin position="14"/>
        <end position="68"/>
    </location>
</feature>
<accession>I4EJV5</accession>
<reference evidence="2 3" key="1">
    <citation type="journal article" date="2012" name="ISME J.">
        <title>Nitrification expanded: discovery, physiology and genomics of a nitrite-oxidizing bacterium from the phylum Chloroflexi.</title>
        <authorList>
            <person name="Sorokin D.Y."/>
            <person name="Lucker S."/>
            <person name="Vejmelkova D."/>
            <person name="Kostrikina N.A."/>
            <person name="Kleerebezem R."/>
            <person name="Rijpstra W.I."/>
            <person name="Damste J.S."/>
            <person name="Le Paslier D."/>
            <person name="Muyzer G."/>
            <person name="Wagner M."/>
            <person name="van Loosdrecht M.C."/>
            <person name="Daims H."/>
        </authorList>
    </citation>
    <scope>NUCLEOTIDE SEQUENCE [LARGE SCALE GENOMIC DNA]</scope>
    <source>
        <strain evidence="3">none</strain>
    </source>
</reference>
<protein>
    <submittedName>
        <fullName evidence="2">Transcriptional regulator of molybdate metabolism, XRE family</fullName>
    </submittedName>
</protein>
<dbReference type="InterPro" id="IPR001387">
    <property type="entry name" value="Cro/C1-type_HTH"/>
</dbReference>
<proteinExistence type="predicted"/>
<dbReference type="AlphaFoldDB" id="I4EJV5"/>
<evidence type="ECO:0000259" key="1">
    <source>
        <dbReference type="PROSITE" id="PS50943"/>
    </source>
</evidence>
<evidence type="ECO:0000313" key="2">
    <source>
        <dbReference type="EMBL" id="CCF84967.1"/>
    </source>
</evidence>
<dbReference type="SUPFAM" id="SSF47413">
    <property type="entry name" value="lambda repressor-like DNA-binding domains"/>
    <property type="match status" value="1"/>
</dbReference>
<dbReference type="PANTHER" id="PTHR38431:SF1">
    <property type="entry name" value="BLL2305 PROTEIN"/>
    <property type="match status" value="1"/>
</dbReference>
<dbReference type="PROSITE" id="PS50943">
    <property type="entry name" value="HTH_CROC1"/>
    <property type="match status" value="1"/>
</dbReference>
<dbReference type="RefSeq" id="WP_008479536.1">
    <property type="nucleotide sequence ID" value="NZ_CAGS01000363.1"/>
</dbReference>
<dbReference type="EMBL" id="CAGS01000363">
    <property type="protein sequence ID" value="CCF84967.1"/>
    <property type="molecule type" value="Genomic_DNA"/>
</dbReference>
<dbReference type="PANTHER" id="PTHR38431">
    <property type="entry name" value="BLL2305 PROTEIN"/>
    <property type="match status" value="1"/>
</dbReference>
<dbReference type="OrthoDB" id="9804758at2"/>
<dbReference type="InterPro" id="IPR010982">
    <property type="entry name" value="Lambda_DNA-bd_dom_sf"/>
</dbReference>
<dbReference type="Pfam" id="PF12727">
    <property type="entry name" value="PBP_like"/>
    <property type="match status" value="1"/>
</dbReference>
<organism evidence="2 3">
    <name type="scientific">Nitrolancea hollandica Lb</name>
    <dbReference type="NCBI Taxonomy" id="1129897"/>
    <lineage>
        <taxon>Bacteria</taxon>
        <taxon>Pseudomonadati</taxon>
        <taxon>Thermomicrobiota</taxon>
        <taxon>Thermomicrobia</taxon>
        <taxon>Sphaerobacterales</taxon>
        <taxon>Sphaerobacterineae</taxon>
        <taxon>Sphaerobacteraceae</taxon>
        <taxon>Nitrolancea</taxon>
    </lineage>
</organism>
<dbReference type="InterPro" id="IPR024370">
    <property type="entry name" value="PBP_domain"/>
</dbReference>
<comment type="caution">
    <text evidence="2">The sequence shown here is derived from an EMBL/GenBank/DDBJ whole genome shotgun (WGS) entry which is preliminary data.</text>
</comment>
<name>I4EJV5_9BACT</name>
<dbReference type="CDD" id="cd00093">
    <property type="entry name" value="HTH_XRE"/>
    <property type="match status" value="1"/>
</dbReference>
<dbReference type="SUPFAM" id="SSF53850">
    <property type="entry name" value="Periplasmic binding protein-like II"/>
    <property type="match status" value="1"/>
</dbReference>